<name>A0A8J5JF44_HOMAM</name>
<dbReference type="Pfam" id="PF00743">
    <property type="entry name" value="FMO-like"/>
    <property type="match status" value="1"/>
</dbReference>
<accession>A0A8J5JF44</accession>
<gene>
    <name evidence="6" type="primary">Gslx2-L</name>
    <name evidence="6" type="ORF">Hamer_G025863</name>
</gene>
<keyword evidence="5 6" id="KW-0503">Monooxygenase</keyword>
<organism evidence="6 7">
    <name type="scientific">Homarus americanus</name>
    <name type="common">American lobster</name>
    <dbReference type="NCBI Taxonomy" id="6706"/>
    <lineage>
        <taxon>Eukaryota</taxon>
        <taxon>Metazoa</taxon>
        <taxon>Ecdysozoa</taxon>
        <taxon>Arthropoda</taxon>
        <taxon>Crustacea</taxon>
        <taxon>Multicrustacea</taxon>
        <taxon>Malacostraca</taxon>
        <taxon>Eumalacostraca</taxon>
        <taxon>Eucarida</taxon>
        <taxon>Decapoda</taxon>
        <taxon>Pleocyemata</taxon>
        <taxon>Astacidea</taxon>
        <taxon>Nephropoidea</taxon>
        <taxon>Nephropidae</taxon>
        <taxon>Homarus</taxon>
    </lineage>
</organism>
<evidence type="ECO:0000256" key="3">
    <source>
        <dbReference type="ARBA" id="ARBA00022827"/>
    </source>
</evidence>
<keyword evidence="7" id="KW-1185">Reference proteome</keyword>
<keyword evidence="2 5" id="KW-0285">Flavoprotein</keyword>
<dbReference type="InterPro" id="IPR020946">
    <property type="entry name" value="Flavin_mOase-like"/>
</dbReference>
<evidence type="ECO:0000256" key="2">
    <source>
        <dbReference type="ARBA" id="ARBA00022630"/>
    </source>
</evidence>
<comment type="cofactor">
    <cofactor evidence="5">
        <name>FAD</name>
        <dbReference type="ChEBI" id="CHEBI:57692"/>
    </cofactor>
</comment>
<evidence type="ECO:0000256" key="4">
    <source>
        <dbReference type="ARBA" id="ARBA00023002"/>
    </source>
</evidence>
<dbReference type="Gene3D" id="3.50.50.60">
    <property type="entry name" value="FAD/NAD(P)-binding domain"/>
    <property type="match status" value="1"/>
</dbReference>
<dbReference type="AlphaFoldDB" id="A0A8J5JF44"/>
<keyword evidence="3 5" id="KW-0274">FAD</keyword>
<reference evidence="6" key="1">
    <citation type="journal article" date="2021" name="Sci. Adv.">
        <title>The American lobster genome reveals insights on longevity, neural, and immune adaptations.</title>
        <authorList>
            <person name="Polinski J.M."/>
            <person name="Zimin A.V."/>
            <person name="Clark K.F."/>
            <person name="Kohn A.B."/>
            <person name="Sadowski N."/>
            <person name="Timp W."/>
            <person name="Ptitsyn A."/>
            <person name="Khanna P."/>
            <person name="Romanova D.Y."/>
            <person name="Williams P."/>
            <person name="Greenwood S.J."/>
            <person name="Moroz L.L."/>
            <person name="Walt D.R."/>
            <person name="Bodnar A.G."/>
        </authorList>
    </citation>
    <scope>NUCLEOTIDE SEQUENCE</scope>
    <source>
        <strain evidence="6">GMGI-L3</strain>
    </source>
</reference>
<dbReference type="GO" id="GO:0004499">
    <property type="term" value="F:N,N-dimethylaniline monooxygenase activity"/>
    <property type="evidence" value="ECO:0007669"/>
    <property type="project" value="InterPro"/>
</dbReference>
<comment type="caution">
    <text evidence="6">The sequence shown here is derived from an EMBL/GenBank/DDBJ whole genome shotgun (WGS) entry which is preliminary data.</text>
</comment>
<sequence>MPPNIRQVPGVVKATQEGFEFADGSWAQANSILYCTGLNPLPISGYKYNFPFLMEECGIQVKDNCVKPLYKHLINSVYPSMALIGIPSRIIVFPIINYQVQYFIATLTGRVKLPTPEEMFTINHKIHKDWTEQGLQEKHFHMLNSDQWQYMDDLATEAGLVHPPPFLKKMWKIIMTRLFLSFPMFKGYDYSLNKDGTIVEARNGPEERCNVSPTGIPVVTHGIVLVNDVTPVKQVPYRMSSQKIGILNDEVQFLIGNNLAEPSDSERAFPCVQVPLSERARRISAFPMFNSLVFGPPTI</sequence>
<dbReference type="EC" id="1.-.-.-" evidence="5"/>
<comment type="similarity">
    <text evidence="1 5">Belongs to the FMO family.</text>
</comment>
<evidence type="ECO:0000256" key="1">
    <source>
        <dbReference type="ARBA" id="ARBA00009183"/>
    </source>
</evidence>
<dbReference type="PANTHER" id="PTHR23023">
    <property type="entry name" value="DIMETHYLANILINE MONOOXYGENASE"/>
    <property type="match status" value="1"/>
</dbReference>
<dbReference type="GO" id="GO:0050660">
    <property type="term" value="F:flavin adenine dinucleotide binding"/>
    <property type="evidence" value="ECO:0007669"/>
    <property type="project" value="InterPro"/>
</dbReference>
<dbReference type="InterPro" id="IPR036188">
    <property type="entry name" value="FAD/NAD-bd_sf"/>
</dbReference>
<dbReference type="GO" id="GO:0050661">
    <property type="term" value="F:NADP binding"/>
    <property type="evidence" value="ECO:0007669"/>
    <property type="project" value="InterPro"/>
</dbReference>
<dbReference type="Gene3D" id="3.10.10.10">
    <property type="entry name" value="HIV Type 1 Reverse Transcriptase, subunit A, domain 1"/>
    <property type="match status" value="1"/>
</dbReference>
<dbReference type="SUPFAM" id="SSF51905">
    <property type="entry name" value="FAD/NAD(P)-binding domain"/>
    <property type="match status" value="1"/>
</dbReference>
<dbReference type="EMBL" id="JAHLQT010041791">
    <property type="protein sequence ID" value="KAG7155381.1"/>
    <property type="molecule type" value="Genomic_DNA"/>
</dbReference>
<evidence type="ECO:0000313" key="7">
    <source>
        <dbReference type="Proteomes" id="UP000747542"/>
    </source>
</evidence>
<dbReference type="InterPro" id="IPR050346">
    <property type="entry name" value="FMO-like"/>
</dbReference>
<evidence type="ECO:0000256" key="5">
    <source>
        <dbReference type="RuleBase" id="RU361177"/>
    </source>
</evidence>
<dbReference type="Proteomes" id="UP000747542">
    <property type="component" value="Unassembled WGS sequence"/>
</dbReference>
<evidence type="ECO:0000313" key="6">
    <source>
        <dbReference type="EMBL" id="KAG7155381.1"/>
    </source>
</evidence>
<proteinExistence type="inferred from homology"/>
<keyword evidence="4 5" id="KW-0560">Oxidoreductase</keyword>
<protein>
    <recommendedName>
        <fullName evidence="5">Flavin-containing monooxygenase</fullName>
        <ecNumber evidence="5">1.-.-.-</ecNumber>
    </recommendedName>
</protein>